<dbReference type="PROSITE" id="PS50096">
    <property type="entry name" value="IQ"/>
    <property type="match status" value="1"/>
</dbReference>
<name>L0ASR6_POPTO</name>
<protein>
    <submittedName>
        <fullName evidence="1">Cytokinin-binding protein</fullName>
    </submittedName>
</protein>
<accession>L0ASR6</accession>
<dbReference type="EMBL" id="JX986609">
    <property type="protein sequence ID" value="AFZ78546.1"/>
    <property type="molecule type" value="Genomic_DNA"/>
</dbReference>
<proteinExistence type="predicted"/>
<dbReference type="AlphaFoldDB" id="L0ASR6"/>
<organism evidence="1">
    <name type="scientific">Populus tomentosa</name>
    <name type="common">Chinese white poplar</name>
    <dbReference type="NCBI Taxonomy" id="118781"/>
    <lineage>
        <taxon>Eukaryota</taxon>
        <taxon>Viridiplantae</taxon>
        <taxon>Streptophyta</taxon>
        <taxon>Embryophyta</taxon>
        <taxon>Tracheophyta</taxon>
        <taxon>Spermatophyta</taxon>
        <taxon>Magnoliopsida</taxon>
        <taxon>eudicotyledons</taxon>
        <taxon>Gunneridae</taxon>
        <taxon>Pentapetalae</taxon>
        <taxon>rosids</taxon>
        <taxon>fabids</taxon>
        <taxon>Malpighiales</taxon>
        <taxon>Salicaceae</taxon>
        <taxon>Saliceae</taxon>
        <taxon>Populus</taxon>
    </lineage>
</organism>
<sequence>MDTLKSQCADMSAKCEGSQKGRDRKMFNEIAAVVKVQQMYRGYRTRRRMADSAVVAQELWLVHQKLSFCCFSDIICDVLELGLNFTGHYLTFVVCIDFNQIKVASNIPCWLEGKYGFLLQKLEIRECCFKVETCWISCFYGGQGPKQKRRIREIVFRTLDCSYCSKASLRGILVYVFQEMVRDKLQSAIFLLVGCRRWQRGGSGRMSYVKASRKRHKVSRTYGKRTIGMHHHGREVFSQTVQKSCCYKGKVDICFEPRLETVCWTEKEGQVPSFEFPGRRCYYSCWNGDHREWKSLGMSKSENHLNLKSCVKAFGIKNLLIIDNLIIKILKSCQSIHRKYRFLEEFYNIFSNKKSSQTYNVAPMEYGYWIFYTLCTGLFKKYLSLYQCPYKILASIFFLLYRILDYWCDESCPNLIMWVDLCLRCSKIYTCLMTRVNSLVGFKNYDTKFDNLTLQKTSLVFMDFWLYCRHGLKTFISEALETCYYIYISFTAYWIIGVMRVDPIELCGLTRDLGDPRSKLDPCPGSILELGLRTMVQSLIAWPCRKPLYFSWIFGSVVGMVEKLLSVCARVYFRVILLYKIFEEFYLKDFCEIIFLFWEILLTNSWDVFFIDFNSAVHFSNEWTLPTNTRKICKLSIIFQGQWSESLCSPGKPGYCIFQRQRLCSQTEWKWERLDDGSCQDLHRASSYDENSPRREGFLTTRSLEGNQGLKRKDIVGGTYGNYIRSLQVVNRSWPENWLYCRLSSLSASTGPGVCKLIFKNSTRFNA</sequence>
<reference evidence="1" key="1">
    <citation type="journal article" date="2013" name="DNA Res.">
        <title>Development and application of microsatellites in candidate genes related to wood properties in the Chinese white poplar (Populus tomentosa Carr.).</title>
        <authorList>
            <person name="Du Q."/>
            <person name="Gong C."/>
            <person name="Pan W."/>
            <person name="Zhang D."/>
        </authorList>
    </citation>
    <scope>NUCLEOTIDE SEQUENCE</scope>
</reference>
<evidence type="ECO:0000313" key="1">
    <source>
        <dbReference type="EMBL" id="AFZ78546.1"/>
    </source>
</evidence>